<dbReference type="SUPFAM" id="SSF53448">
    <property type="entry name" value="Nucleotide-diphospho-sugar transferases"/>
    <property type="match status" value="1"/>
</dbReference>
<accession>A0ABQ6IYZ6</accession>
<comment type="caution">
    <text evidence="11">The sequence shown here is derived from an EMBL/GenBank/DDBJ whole genome shotgun (WGS) entry which is preliminary data.</text>
</comment>
<reference evidence="12" key="1">
    <citation type="journal article" date="2019" name="Int. J. Syst. Evol. Microbiol.">
        <title>The Global Catalogue of Microorganisms (GCM) 10K type strain sequencing project: providing services to taxonomists for standard genome sequencing and annotation.</title>
        <authorList>
            <consortium name="The Broad Institute Genomics Platform"/>
            <consortium name="The Broad Institute Genome Sequencing Center for Infectious Disease"/>
            <person name="Wu L."/>
            <person name="Ma J."/>
        </authorList>
    </citation>
    <scope>NUCLEOTIDE SEQUENCE [LARGE SCALE GENOMIC DNA]</scope>
    <source>
        <strain evidence="12">NBRC 113072</strain>
    </source>
</reference>
<dbReference type="RefSeq" id="WP_284305419.1">
    <property type="nucleotide sequence ID" value="NZ_BSUO01000001.1"/>
</dbReference>
<dbReference type="GO" id="GO:0016740">
    <property type="term" value="F:transferase activity"/>
    <property type="evidence" value="ECO:0007669"/>
    <property type="project" value="UniProtKB-KW"/>
</dbReference>
<dbReference type="InterPro" id="IPR001173">
    <property type="entry name" value="Glyco_trans_2-like"/>
</dbReference>
<keyword evidence="5" id="KW-0472">Membrane</keyword>
<evidence type="ECO:0000313" key="11">
    <source>
        <dbReference type="EMBL" id="GMA41932.1"/>
    </source>
</evidence>
<comment type="pathway">
    <text evidence="7">Carotenoid biosynthesis; staphyloxanthin biosynthesis; staphyloxanthin from farnesyl diphosphate: step 4/5.</text>
</comment>
<evidence type="ECO:0000256" key="8">
    <source>
        <dbReference type="ARBA" id="ARBA00038120"/>
    </source>
</evidence>
<dbReference type="EMBL" id="BSUO01000001">
    <property type="protein sequence ID" value="GMA41932.1"/>
    <property type="molecule type" value="Genomic_DNA"/>
</dbReference>
<proteinExistence type="inferred from homology"/>
<organism evidence="11 12">
    <name type="scientific">Mobilicoccus caccae</name>
    <dbReference type="NCBI Taxonomy" id="1859295"/>
    <lineage>
        <taxon>Bacteria</taxon>
        <taxon>Bacillati</taxon>
        <taxon>Actinomycetota</taxon>
        <taxon>Actinomycetes</taxon>
        <taxon>Micrococcales</taxon>
        <taxon>Dermatophilaceae</taxon>
        <taxon>Mobilicoccus</taxon>
    </lineage>
</organism>
<evidence type="ECO:0000256" key="3">
    <source>
        <dbReference type="ARBA" id="ARBA00022676"/>
    </source>
</evidence>
<evidence type="ECO:0000256" key="2">
    <source>
        <dbReference type="ARBA" id="ARBA00022475"/>
    </source>
</evidence>
<gene>
    <name evidence="11" type="primary">gtrB</name>
    <name evidence="11" type="ORF">GCM10025883_39770</name>
</gene>
<evidence type="ECO:0000256" key="9">
    <source>
        <dbReference type="ARBA" id="ARBA00040345"/>
    </source>
</evidence>
<evidence type="ECO:0000259" key="10">
    <source>
        <dbReference type="Pfam" id="PF00535"/>
    </source>
</evidence>
<comment type="function">
    <text evidence="6">Catalyzes the glycosylation of 4,4'-diaponeurosporenoate, i.e. the esterification of glucose at the C1'' position with the carboxyl group of 4,4'-diaponeurosporenic acid, to form glycosyl-4,4'-diaponeurosporenoate. This is a step in the biosynthesis of staphyloxanthin, an orange pigment present in most staphylococci strains.</text>
</comment>
<evidence type="ECO:0000256" key="7">
    <source>
        <dbReference type="ARBA" id="ARBA00037904"/>
    </source>
</evidence>
<evidence type="ECO:0000256" key="5">
    <source>
        <dbReference type="ARBA" id="ARBA00023136"/>
    </source>
</evidence>
<dbReference type="Pfam" id="PF00535">
    <property type="entry name" value="Glycos_transf_2"/>
    <property type="match status" value="1"/>
</dbReference>
<feature type="domain" description="Glycosyltransferase 2-like" evidence="10">
    <location>
        <begin position="8"/>
        <end position="132"/>
    </location>
</feature>
<keyword evidence="4 11" id="KW-0808">Transferase</keyword>
<dbReference type="Proteomes" id="UP001157126">
    <property type="component" value="Unassembled WGS sequence"/>
</dbReference>
<evidence type="ECO:0000313" key="12">
    <source>
        <dbReference type="Proteomes" id="UP001157126"/>
    </source>
</evidence>
<dbReference type="InterPro" id="IPR029044">
    <property type="entry name" value="Nucleotide-diphossugar_trans"/>
</dbReference>
<keyword evidence="2" id="KW-1003">Cell membrane</keyword>
<name>A0ABQ6IYZ6_9MICO</name>
<comment type="similarity">
    <text evidence="8">Belongs to the glycosyltransferase 2 family. CrtQ subfamily.</text>
</comment>
<evidence type="ECO:0000256" key="4">
    <source>
        <dbReference type="ARBA" id="ARBA00022679"/>
    </source>
</evidence>
<protein>
    <recommendedName>
        <fullName evidence="9">4,4'-diaponeurosporenoate glycosyltransferase</fullName>
    </recommendedName>
</protein>
<comment type="subcellular location">
    <subcellularLocation>
        <location evidence="1">Cell membrane</location>
    </subcellularLocation>
</comment>
<evidence type="ECO:0000256" key="1">
    <source>
        <dbReference type="ARBA" id="ARBA00004236"/>
    </source>
</evidence>
<dbReference type="PANTHER" id="PTHR43646:SF2">
    <property type="entry name" value="GLYCOSYLTRANSFERASE 2-LIKE DOMAIN-CONTAINING PROTEIN"/>
    <property type="match status" value="1"/>
</dbReference>
<dbReference type="PANTHER" id="PTHR43646">
    <property type="entry name" value="GLYCOSYLTRANSFERASE"/>
    <property type="match status" value="1"/>
</dbReference>
<evidence type="ECO:0000256" key="6">
    <source>
        <dbReference type="ARBA" id="ARBA00037281"/>
    </source>
</evidence>
<keyword evidence="12" id="KW-1185">Reference proteome</keyword>
<sequence>MSIGHVVVAIPVRDEAALLPGCLRAVAEATSVLQQENPVIVDVVVTLDGCTDGSEAIARAFGVTVVERASVGVGAARDSAVRAGLARCPADLDSVWIANTDADTQVPPTWLTTQLRWADAGHDVVVGTVEPVGIIDPTQLDAWHERHELAEDHSYVHGANLGIRASTYVALGGFPASRLHEDVRLVTRARGAGVPVVATDTTRVQTSGRSVGRVRGGYAGYLRTLRADEHDHPVAGLL</sequence>
<keyword evidence="3" id="KW-0328">Glycosyltransferase</keyword>
<dbReference type="Gene3D" id="3.90.550.10">
    <property type="entry name" value="Spore Coat Polysaccharide Biosynthesis Protein SpsA, Chain A"/>
    <property type="match status" value="1"/>
</dbReference>